<dbReference type="Proteomes" id="UP000070080">
    <property type="component" value="Unassembled WGS sequence"/>
</dbReference>
<evidence type="ECO:0000256" key="1">
    <source>
        <dbReference type="ARBA" id="ARBA00004651"/>
    </source>
</evidence>
<keyword evidence="2 7" id="KW-0813">Transport</keyword>
<dbReference type="STRING" id="1497955.HMPREF1872_00593"/>
<dbReference type="EMBL" id="LSCV01000011">
    <property type="protein sequence ID" value="KXB41642.1"/>
    <property type="molecule type" value="Genomic_DNA"/>
</dbReference>
<dbReference type="PANTHER" id="PTHR43744">
    <property type="entry name" value="ABC TRANSPORTER PERMEASE PROTEIN MG189-RELATED-RELATED"/>
    <property type="match status" value="1"/>
</dbReference>
<gene>
    <name evidence="9" type="ORF">HMPREF1872_00593</name>
</gene>
<evidence type="ECO:0000313" key="9">
    <source>
        <dbReference type="EMBL" id="KXB41642.1"/>
    </source>
</evidence>
<evidence type="ECO:0000256" key="3">
    <source>
        <dbReference type="ARBA" id="ARBA00022475"/>
    </source>
</evidence>
<dbReference type="Pfam" id="PF00528">
    <property type="entry name" value="BPD_transp_1"/>
    <property type="match status" value="1"/>
</dbReference>
<feature type="transmembrane region" description="Helical" evidence="7">
    <location>
        <begin position="148"/>
        <end position="166"/>
    </location>
</feature>
<keyword evidence="4 7" id="KW-0812">Transmembrane</keyword>
<feature type="transmembrane region" description="Helical" evidence="7">
    <location>
        <begin position="245"/>
        <end position="266"/>
    </location>
</feature>
<dbReference type="PATRIC" id="fig|1497955.3.peg.573"/>
<feature type="transmembrane region" description="Helical" evidence="7">
    <location>
        <begin position="114"/>
        <end position="136"/>
    </location>
</feature>
<proteinExistence type="inferred from homology"/>
<dbReference type="Gene3D" id="1.10.3720.10">
    <property type="entry name" value="MetI-like"/>
    <property type="match status" value="1"/>
</dbReference>
<evidence type="ECO:0000256" key="6">
    <source>
        <dbReference type="ARBA" id="ARBA00023136"/>
    </source>
</evidence>
<keyword evidence="6 7" id="KW-0472">Membrane</keyword>
<feature type="transmembrane region" description="Helical" evidence="7">
    <location>
        <begin position="16"/>
        <end position="38"/>
    </location>
</feature>
<dbReference type="CDD" id="cd06261">
    <property type="entry name" value="TM_PBP2"/>
    <property type="match status" value="1"/>
</dbReference>
<dbReference type="PANTHER" id="PTHR43744:SF12">
    <property type="entry name" value="ABC TRANSPORTER PERMEASE PROTEIN MG189-RELATED"/>
    <property type="match status" value="1"/>
</dbReference>
<dbReference type="SUPFAM" id="SSF161098">
    <property type="entry name" value="MetI-like"/>
    <property type="match status" value="1"/>
</dbReference>
<dbReference type="InterPro" id="IPR035906">
    <property type="entry name" value="MetI-like_sf"/>
</dbReference>
<comment type="similarity">
    <text evidence="7">Belongs to the binding-protein-dependent transport system permease family.</text>
</comment>
<evidence type="ECO:0000256" key="7">
    <source>
        <dbReference type="RuleBase" id="RU363032"/>
    </source>
</evidence>
<dbReference type="AlphaFoldDB" id="A0A133YEK5"/>
<evidence type="ECO:0000256" key="4">
    <source>
        <dbReference type="ARBA" id="ARBA00022692"/>
    </source>
</evidence>
<dbReference type="InterPro" id="IPR000515">
    <property type="entry name" value="MetI-like"/>
</dbReference>
<reference evidence="10" key="1">
    <citation type="submission" date="2016-01" db="EMBL/GenBank/DDBJ databases">
        <authorList>
            <person name="Mitreva M."/>
            <person name="Pepin K.H."/>
            <person name="Mihindukulasuriya K.A."/>
            <person name="Fulton R."/>
            <person name="Fronick C."/>
            <person name="O'Laughlin M."/>
            <person name="Miner T."/>
            <person name="Herter B."/>
            <person name="Rosa B.A."/>
            <person name="Cordes M."/>
            <person name="Tomlinson C."/>
            <person name="Wollam A."/>
            <person name="Palsikar V.B."/>
            <person name="Mardis E.R."/>
            <person name="Wilson R.K."/>
        </authorList>
    </citation>
    <scope>NUCLEOTIDE SEQUENCE [LARGE SCALE GENOMIC DNA]</scope>
    <source>
        <strain evidence="10">KA00274</strain>
    </source>
</reference>
<feature type="transmembrane region" description="Helical" evidence="7">
    <location>
        <begin position="187"/>
        <end position="209"/>
    </location>
</feature>
<evidence type="ECO:0000256" key="2">
    <source>
        <dbReference type="ARBA" id="ARBA00022448"/>
    </source>
</evidence>
<dbReference type="PROSITE" id="PS50928">
    <property type="entry name" value="ABC_TM1"/>
    <property type="match status" value="1"/>
</dbReference>
<dbReference type="OrthoDB" id="9771544at2"/>
<dbReference type="GO" id="GO:0005886">
    <property type="term" value="C:plasma membrane"/>
    <property type="evidence" value="ECO:0007669"/>
    <property type="project" value="UniProtKB-SubCell"/>
</dbReference>
<comment type="subcellular location">
    <subcellularLocation>
        <location evidence="1 7">Cell membrane</location>
        <topology evidence="1 7">Multi-pass membrane protein</topology>
    </subcellularLocation>
</comment>
<evidence type="ECO:0000313" key="10">
    <source>
        <dbReference type="Proteomes" id="UP000070080"/>
    </source>
</evidence>
<name>A0A133YEK5_9FIRM</name>
<evidence type="ECO:0000259" key="8">
    <source>
        <dbReference type="PROSITE" id="PS50928"/>
    </source>
</evidence>
<evidence type="ECO:0000256" key="5">
    <source>
        <dbReference type="ARBA" id="ARBA00022989"/>
    </source>
</evidence>
<feature type="transmembrane region" description="Helical" evidence="7">
    <location>
        <begin position="81"/>
        <end position="102"/>
    </location>
</feature>
<dbReference type="GO" id="GO:0055085">
    <property type="term" value="P:transmembrane transport"/>
    <property type="evidence" value="ECO:0007669"/>
    <property type="project" value="InterPro"/>
</dbReference>
<protein>
    <submittedName>
        <fullName evidence="9">ABC transporter, permease protein</fullName>
    </submittedName>
</protein>
<organism evidence="9 10">
    <name type="scientific">Amygdalobacter nucleatus</name>
    <dbReference type="NCBI Taxonomy" id="3029274"/>
    <lineage>
        <taxon>Bacteria</taxon>
        <taxon>Bacillati</taxon>
        <taxon>Bacillota</taxon>
        <taxon>Clostridia</taxon>
        <taxon>Eubacteriales</taxon>
        <taxon>Oscillospiraceae</taxon>
        <taxon>Amygdalobacter</taxon>
    </lineage>
</organism>
<accession>A0A133YEK5</accession>
<keyword evidence="10" id="KW-1185">Reference proteome</keyword>
<keyword evidence="3" id="KW-1003">Cell membrane</keyword>
<comment type="caution">
    <text evidence="9">The sequence shown here is derived from an EMBL/GenBank/DDBJ whole genome shotgun (WGS) entry which is preliminary data.</text>
</comment>
<sequence>MMIKIGLKQKKRLSKVIFYILGLLVAVIVCIPFYWMIITSLKGKGAIMSIPVQWIPKNPTLTAYKKLLAMPEFMSSIMNSFYISVACTALRLLCAAMAAFALTKIPFRGRNTVFGIYVTALMIPAQITFIPLFIIMTKLNLTNSLNSFLFLQLFNAFAIFMLRQRMMTINDAYIEAAVIDGASMWKIFFKIVLPMSGSTLATLAILSFMDMWNDYLLPLVLLSDRSKFTLPLLLSTLSGQYKNQYNLTMAGALISIIPILVVYILAQKYFKEGLNLGGVKG</sequence>
<keyword evidence="5 7" id="KW-1133">Transmembrane helix</keyword>
<feature type="domain" description="ABC transmembrane type-1" evidence="8">
    <location>
        <begin position="77"/>
        <end position="266"/>
    </location>
</feature>